<keyword evidence="4" id="KW-1185">Reference proteome</keyword>
<evidence type="ECO:0000256" key="1">
    <source>
        <dbReference type="ARBA" id="ARBA00022723"/>
    </source>
</evidence>
<dbReference type="InterPro" id="IPR013096">
    <property type="entry name" value="Cupin_2"/>
</dbReference>
<feature type="domain" description="Cupin type-2" evidence="2">
    <location>
        <begin position="61"/>
        <end position="132"/>
    </location>
</feature>
<proteinExistence type="predicted"/>
<dbReference type="InterPro" id="IPR011051">
    <property type="entry name" value="RmlC_Cupin_sf"/>
</dbReference>
<dbReference type="Proteomes" id="UP000652477">
    <property type="component" value="Unassembled WGS sequence"/>
</dbReference>
<name>A0A923LIA8_9FIRM</name>
<keyword evidence="1" id="KW-0479">Metal-binding</keyword>
<dbReference type="AlphaFoldDB" id="A0A923LIA8"/>
<protein>
    <submittedName>
        <fullName evidence="3">Cupin domain-containing protein</fullName>
    </submittedName>
</protein>
<organism evidence="3 4">
    <name type="scientific">Mediterraneibacter hominis</name>
    <dbReference type="NCBI Taxonomy" id="2763054"/>
    <lineage>
        <taxon>Bacteria</taxon>
        <taxon>Bacillati</taxon>
        <taxon>Bacillota</taxon>
        <taxon>Clostridia</taxon>
        <taxon>Lachnospirales</taxon>
        <taxon>Lachnospiraceae</taxon>
        <taxon>Mediterraneibacter</taxon>
    </lineage>
</organism>
<sequence length="293" mass="32892">MKQYELKDGVNYYGFLDMETGYDYHAKKVIPGTQSYIREGIPGVVCKNLYDLEKISMQLVKIEAGVASPITDYTCHPDCEEITLILDGEATLELPDGSAYELKTDVSFYLAEGQPHRIVNRSLTTLKYVVVYSKTLKDVKRVSFHADTDTYKNENGCVVKDINECQQKMAPGFTGNKADEGHSTSIIFEGNNICFLHPIQKPGVSSPEEDFVSHPGVDELEFAITGTATVIMPNLGLKLTPRIMRYNAPEQPSKTFNNSDEDLRLAVFYSTGQLKNVFRTHKHARVFDVLNED</sequence>
<gene>
    <name evidence="3" type="ORF">H8S37_10310</name>
</gene>
<dbReference type="RefSeq" id="WP_186875981.1">
    <property type="nucleotide sequence ID" value="NZ_JACOPF010000002.1"/>
</dbReference>
<dbReference type="SUPFAM" id="SSF51182">
    <property type="entry name" value="RmlC-like cupins"/>
    <property type="match status" value="1"/>
</dbReference>
<evidence type="ECO:0000313" key="4">
    <source>
        <dbReference type="Proteomes" id="UP000652477"/>
    </source>
</evidence>
<dbReference type="Pfam" id="PF07883">
    <property type="entry name" value="Cupin_2"/>
    <property type="match status" value="1"/>
</dbReference>
<dbReference type="PANTHER" id="PTHR35848">
    <property type="entry name" value="OXALATE-BINDING PROTEIN"/>
    <property type="match status" value="1"/>
</dbReference>
<dbReference type="CDD" id="cd02208">
    <property type="entry name" value="cupin_RmlC-like"/>
    <property type="match status" value="1"/>
</dbReference>
<dbReference type="PANTHER" id="PTHR35848:SF6">
    <property type="entry name" value="CUPIN TYPE-2 DOMAIN-CONTAINING PROTEIN"/>
    <property type="match status" value="1"/>
</dbReference>
<evidence type="ECO:0000259" key="2">
    <source>
        <dbReference type="Pfam" id="PF07883"/>
    </source>
</evidence>
<accession>A0A923LIA8</accession>
<comment type="caution">
    <text evidence="3">The sequence shown here is derived from an EMBL/GenBank/DDBJ whole genome shotgun (WGS) entry which is preliminary data.</text>
</comment>
<evidence type="ECO:0000313" key="3">
    <source>
        <dbReference type="EMBL" id="MBC5689308.1"/>
    </source>
</evidence>
<dbReference type="InterPro" id="IPR051610">
    <property type="entry name" value="GPI/OXD"/>
</dbReference>
<dbReference type="EMBL" id="JACOPF010000002">
    <property type="protein sequence ID" value="MBC5689308.1"/>
    <property type="molecule type" value="Genomic_DNA"/>
</dbReference>
<dbReference type="GO" id="GO:0046872">
    <property type="term" value="F:metal ion binding"/>
    <property type="evidence" value="ECO:0007669"/>
    <property type="project" value="UniProtKB-KW"/>
</dbReference>
<dbReference type="InterPro" id="IPR014710">
    <property type="entry name" value="RmlC-like_jellyroll"/>
</dbReference>
<dbReference type="Gene3D" id="2.60.120.10">
    <property type="entry name" value="Jelly Rolls"/>
    <property type="match status" value="1"/>
</dbReference>
<reference evidence="3" key="1">
    <citation type="submission" date="2020-08" db="EMBL/GenBank/DDBJ databases">
        <title>Genome public.</title>
        <authorList>
            <person name="Liu C."/>
            <person name="Sun Q."/>
        </authorList>
    </citation>
    <scope>NUCLEOTIDE SEQUENCE</scope>
    <source>
        <strain evidence="3">NSJ-55</strain>
    </source>
</reference>